<evidence type="ECO:0000256" key="1">
    <source>
        <dbReference type="SAM" id="MobiDB-lite"/>
    </source>
</evidence>
<evidence type="ECO:0000313" key="3">
    <source>
        <dbReference type="EMBL" id="POY42623.1"/>
    </source>
</evidence>
<evidence type="ECO:0000256" key="2">
    <source>
        <dbReference type="SAM" id="SignalP"/>
    </source>
</evidence>
<sequence length="122" mass="13181">MKALKSVLALSLAMAVSSTAFSAEKTVATDAVKDTAQTMKQDMVKQGKNLVTEKASKAKDKVLDTKSAVENKAKSAKKSVEDKATSMKESATKAKDKMADSKILLKAKQNLPKKPWKIKPLQ</sequence>
<gene>
    <name evidence="3" type="ORF">C3Z13_04385</name>
</gene>
<name>A0ABX4ZT10_9PAST</name>
<feature type="signal peptide" evidence="2">
    <location>
        <begin position="1"/>
        <end position="22"/>
    </location>
</feature>
<keyword evidence="4" id="KW-1185">Reference proteome</keyword>
<evidence type="ECO:0008006" key="5">
    <source>
        <dbReference type="Google" id="ProtNLM"/>
    </source>
</evidence>
<organism evidence="3 4">
    <name type="scientific">Avibacterium endocarditidis</name>
    <dbReference type="NCBI Taxonomy" id="380674"/>
    <lineage>
        <taxon>Bacteria</taxon>
        <taxon>Pseudomonadati</taxon>
        <taxon>Pseudomonadota</taxon>
        <taxon>Gammaproteobacteria</taxon>
        <taxon>Pasteurellales</taxon>
        <taxon>Pasteurellaceae</taxon>
        <taxon>Avibacterium</taxon>
    </lineage>
</organism>
<dbReference type="Proteomes" id="UP000237229">
    <property type="component" value="Unassembled WGS sequence"/>
</dbReference>
<dbReference type="RefSeq" id="WP_103855112.1">
    <property type="nucleotide sequence ID" value="NZ_PQVI01000054.1"/>
</dbReference>
<comment type="caution">
    <text evidence="3">The sequence shown here is derived from an EMBL/GenBank/DDBJ whole genome shotgun (WGS) entry which is preliminary data.</text>
</comment>
<dbReference type="EMBL" id="PQVI01000054">
    <property type="protein sequence ID" value="POY42623.1"/>
    <property type="molecule type" value="Genomic_DNA"/>
</dbReference>
<protein>
    <recommendedName>
        <fullName evidence="5">Histone</fullName>
    </recommendedName>
</protein>
<accession>A0ABX4ZT10</accession>
<feature type="chain" id="PRO_5045225739" description="Histone" evidence="2">
    <location>
        <begin position="23"/>
        <end position="122"/>
    </location>
</feature>
<feature type="region of interest" description="Disordered" evidence="1">
    <location>
        <begin position="66"/>
        <end position="100"/>
    </location>
</feature>
<reference evidence="3 4" key="1">
    <citation type="submission" date="2018-02" db="EMBL/GenBank/DDBJ databases">
        <title>Classification genera of Pasteurellaceae by whole genome sequence comparison.</title>
        <authorList>
            <person name="Christensen H."/>
        </authorList>
    </citation>
    <scope>NUCLEOTIDE SEQUENCE [LARGE SCALE GENOMIC DNA]</scope>
    <source>
        <strain evidence="3 4">20186H4H1</strain>
    </source>
</reference>
<evidence type="ECO:0000313" key="4">
    <source>
        <dbReference type="Proteomes" id="UP000237229"/>
    </source>
</evidence>
<keyword evidence="2" id="KW-0732">Signal</keyword>
<proteinExistence type="predicted"/>